<comment type="caution">
    <text evidence="1">The sequence shown here is derived from an EMBL/GenBank/DDBJ whole genome shotgun (WGS) entry which is preliminary data.</text>
</comment>
<keyword evidence="2" id="KW-1185">Reference proteome</keyword>
<dbReference type="Gene3D" id="3.80.10.10">
    <property type="entry name" value="Ribonuclease Inhibitor"/>
    <property type="match status" value="1"/>
</dbReference>
<gene>
    <name evidence="1" type="ORF">CAMP_LOCUS15582</name>
</gene>
<sequence length="347" mass="39214">MGSLKSDSVLVWMADRSSYVESTPGTVLRIKNPSKFAENNMGFKDQQGELIELKWESIFKLRPTLIEINHGRNPLKELMNNLEENYESSEISAFFDKVKVLSLHMADISADDLIKLLDKFSLLAAFSFAETRFTSDEWSRILTKLSTLHIRGIDISDNVMEQVAQHLNISLMKLSGNPGVDVKHFRNGIEFVTVTALVVQELFFTGETDAEQFLDVLPTSFPRLQTLIWDWNVVDPELSIDDRTKNIIAKLIDVNQKLNLSTFAIIAYTPSDDHKTAICETARLLTNSKLENVQLYQFASKGLSNGMSNFSLIVAGNNAKKSQRIDRNVYNRSINNSTNGKIAQIMR</sequence>
<dbReference type="OrthoDB" id="5789327at2759"/>
<protein>
    <submittedName>
        <fullName evidence="1">Uncharacterized protein</fullName>
    </submittedName>
</protein>
<name>A0A9P1IVF8_9PELO</name>
<proteinExistence type="predicted"/>
<evidence type="ECO:0000313" key="2">
    <source>
        <dbReference type="Proteomes" id="UP001152747"/>
    </source>
</evidence>
<evidence type="ECO:0000313" key="1">
    <source>
        <dbReference type="EMBL" id="CAI5452945.1"/>
    </source>
</evidence>
<dbReference type="PANTHER" id="PTHR37968">
    <property type="entry name" value="PROTEIN CBG06678"/>
    <property type="match status" value="1"/>
</dbReference>
<accession>A0A9P1IVF8</accession>
<organism evidence="1 2">
    <name type="scientific">Caenorhabditis angaria</name>
    <dbReference type="NCBI Taxonomy" id="860376"/>
    <lineage>
        <taxon>Eukaryota</taxon>
        <taxon>Metazoa</taxon>
        <taxon>Ecdysozoa</taxon>
        <taxon>Nematoda</taxon>
        <taxon>Chromadorea</taxon>
        <taxon>Rhabditida</taxon>
        <taxon>Rhabditina</taxon>
        <taxon>Rhabditomorpha</taxon>
        <taxon>Rhabditoidea</taxon>
        <taxon>Rhabditidae</taxon>
        <taxon>Peloderinae</taxon>
        <taxon>Caenorhabditis</taxon>
    </lineage>
</organism>
<dbReference type="SUPFAM" id="SSF52047">
    <property type="entry name" value="RNI-like"/>
    <property type="match status" value="1"/>
</dbReference>
<dbReference type="AlphaFoldDB" id="A0A9P1IVF8"/>
<reference evidence="1" key="1">
    <citation type="submission" date="2022-11" db="EMBL/GenBank/DDBJ databases">
        <authorList>
            <person name="Kikuchi T."/>
        </authorList>
    </citation>
    <scope>NUCLEOTIDE SEQUENCE</scope>
    <source>
        <strain evidence="1">PS1010</strain>
    </source>
</reference>
<dbReference type="InterPro" id="IPR032675">
    <property type="entry name" value="LRR_dom_sf"/>
</dbReference>
<dbReference type="Proteomes" id="UP001152747">
    <property type="component" value="Unassembled WGS sequence"/>
</dbReference>
<dbReference type="PANTHER" id="PTHR37968:SF1">
    <property type="entry name" value="LEUCINE-RICH REPEAT-CONTAINING PROTEIN"/>
    <property type="match status" value="1"/>
</dbReference>
<dbReference type="EMBL" id="CANHGI010000005">
    <property type="protein sequence ID" value="CAI5452945.1"/>
    <property type="molecule type" value="Genomic_DNA"/>
</dbReference>